<dbReference type="GO" id="GO:0016625">
    <property type="term" value="F:oxidoreductase activity, acting on the aldehyde or oxo group of donors, iron-sulfur protein as acceptor"/>
    <property type="evidence" value="ECO:0007669"/>
    <property type="project" value="UniProtKB-ARBA"/>
</dbReference>
<feature type="domain" description="Thiamine pyrophosphate enzyme TPP-binding" evidence="2">
    <location>
        <begin position="71"/>
        <end position="214"/>
    </location>
</feature>
<dbReference type="Pfam" id="PF02775">
    <property type="entry name" value="TPP_enzyme_C"/>
    <property type="match status" value="1"/>
</dbReference>
<reference evidence="3" key="2">
    <citation type="journal article" date="2021" name="PeerJ">
        <title>Extensive microbial diversity within the chicken gut microbiome revealed by metagenomics and culture.</title>
        <authorList>
            <person name="Gilroy R."/>
            <person name="Ravi A."/>
            <person name="Getino M."/>
            <person name="Pursley I."/>
            <person name="Horton D.L."/>
            <person name="Alikhan N.F."/>
            <person name="Baker D."/>
            <person name="Gharbi K."/>
            <person name="Hall N."/>
            <person name="Watson M."/>
            <person name="Adriaenssens E.M."/>
            <person name="Foster-Nyarko E."/>
            <person name="Jarju S."/>
            <person name="Secka A."/>
            <person name="Antonio M."/>
            <person name="Oren A."/>
            <person name="Chaudhuri R.R."/>
            <person name="La Ragione R."/>
            <person name="Hildebrand F."/>
            <person name="Pallen M.J."/>
        </authorList>
    </citation>
    <scope>NUCLEOTIDE SEQUENCE</scope>
    <source>
        <strain evidence="3">6276</strain>
    </source>
</reference>
<dbReference type="GO" id="GO:0045333">
    <property type="term" value="P:cellular respiration"/>
    <property type="evidence" value="ECO:0007669"/>
    <property type="project" value="UniProtKB-ARBA"/>
</dbReference>
<sequence>MEQTLQRVFKRPEPYKKNYNYPFCAGCGHGVVLRLVAEVLEELKVYTKTIAVASVGCSINLDKFYNLDIVGADHGRAPCVATGAKRSKPDKVIFTYQGDGDAATIGFNELIHTALRGENITTICVNNTNFGMTGGQASATSILGQVTATTKNGRDPKVSGYPIKISEMIANCDGAAFVARVAIFSPQSIIKAKAAIKKAFEYQIKGLGFSFVEVIAACPTGWKLKPVQALEYIKNEVTKVHKLGIFKDLAESMA</sequence>
<organism evidence="3 4">
    <name type="scientific">Candidatus Scatousia excrementigallinarum</name>
    <dbReference type="NCBI Taxonomy" id="2840935"/>
    <lineage>
        <taxon>Bacteria</taxon>
        <taxon>Candidatus Scatousia</taxon>
    </lineage>
</organism>
<dbReference type="PANTHER" id="PTHR48084">
    <property type="entry name" value="2-OXOGLUTARATE OXIDOREDUCTASE SUBUNIT KORB-RELATED"/>
    <property type="match status" value="1"/>
</dbReference>
<comment type="caution">
    <text evidence="3">The sequence shown here is derived from an EMBL/GenBank/DDBJ whole genome shotgun (WGS) entry which is preliminary data.</text>
</comment>
<dbReference type="InterPro" id="IPR051457">
    <property type="entry name" value="2-oxoacid:Fd_oxidoreductase"/>
</dbReference>
<keyword evidence="1" id="KW-0560">Oxidoreductase</keyword>
<evidence type="ECO:0000313" key="3">
    <source>
        <dbReference type="EMBL" id="HIS36532.1"/>
    </source>
</evidence>
<dbReference type="SUPFAM" id="SSF52518">
    <property type="entry name" value="Thiamin diphosphate-binding fold (THDP-binding)"/>
    <property type="match status" value="1"/>
</dbReference>
<gene>
    <name evidence="3" type="ORF">IAC10_07875</name>
</gene>
<dbReference type="GO" id="GO:0030976">
    <property type="term" value="F:thiamine pyrophosphate binding"/>
    <property type="evidence" value="ECO:0007669"/>
    <property type="project" value="InterPro"/>
</dbReference>
<proteinExistence type="predicted"/>
<evidence type="ECO:0000256" key="1">
    <source>
        <dbReference type="ARBA" id="ARBA00023002"/>
    </source>
</evidence>
<dbReference type="AlphaFoldDB" id="A0A9D1F006"/>
<reference evidence="3" key="1">
    <citation type="submission" date="2020-10" db="EMBL/GenBank/DDBJ databases">
        <authorList>
            <person name="Gilroy R."/>
        </authorList>
    </citation>
    <scope>NUCLEOTIDE SEQUENCE</scope>
    <source>
        <strain evidence="3">6276</strain>
    </source>
</reference>
<dbReference type="Proteomes" id="UP000823928">
    <property type="component" value="Unassembled WGS sequence"/>
</dbReference>
<name>A0A9D1F006_9BACT</name>
<dbReference type="Gene3D" id="3.40.50.970">
    <property type="match status" value="1"/>
</dbReference>
<evidence type="ECO:0000259" key="2">
    <source>
        <dbReference type="Pfam" id="PF02775"/>
    </source>
</evidence>
<dbReference type="InterPro" id="IPR011766">
    <property type="entry name" value="TPP_enzyme_TPP-bd"/>
</dbReference>
<dbReference type="EMBL" id="DVIU01000156">
    <property type="protein sequence ID" value="HIS36532.1"/>
    <property type="molecule type" value="Genomic_DNA"/>
</dbReference>
<evidence type="ECO:0000313" key="4">
    <source>
        <dbReference type="Proteomes" id="UP000823928"/>
    </source>
</evidence>
<accession>A0A9D1F006</accession>
<dbReference type="PANTHER" id="PTHR48084:SF3">
    <property type="entry name" value="SUBUNIT OF PYRUVATE:FLAVODOXIN OXIDOREDUCTASE"/>
    <property type="match status" value="1"/>
</dbReference>
<protein>
    <recommendedName>
        <fullName evidence="2">Thiamine pyrophosphate enzyme TPP-binding domain-containing protein</fullName>
    </recommendedName>
</protein>
<dbReference type="InterPro" id="IPR029061">
    <property type="entry name" value="THDP-binding"/>
</dbReference>